<dbReference type="InterPro" id="IPR058663">
    <property type="entry name" value="PucR-like_N"/>
</dbReference>
<dbReference type="EMBL" id="JADPRT010000005">
    <property type="protein sequence ID" value="MBF9069281.1"/>
    <property type="molecule type" value="Genomic_DNA"/>
</dbReference>
<dbReference type="PANTHER" id="PTHR33744:SF1">
    <property type="entry name" value="DNA-BINDING TRANSCRIPTIONAL ACTIVATOR ADER"/>
    <property type="match status" value="1"/>
</dbReference>
<dbReference type="RefSeq" id="WP_196194435.1">
    <property type="nucleotide sequence ID" value="NZ_JADPRT010000005.1"/>
</dbReference>
<name>A0A931B2Y1_9ACTN</name>
<dbReference type="InterPro" id="IPR025736">
    <property type="entry name" value="PucR_C-HTH_dom"/>
</dbReference>
<feature type="domain" description="PucR C-terminal helix-turn-helix" evidence="1">
    <location>
        <begin position="340"/>
        <end position="397"/>
    </location>
</feature>
<dbReference type="AlphaFoldDB" id="A0A931B2Y1"/>
<dbReference type="PANTHER" id="PTHR33744">
    <property type="entry name" value="CARBOHYDRATE DIACID REGULATOR"/>
    <property type="match status" value="1"/>
</dbReference>
<sequence>MTAPGQHSAPRVSALSAIPRELTTIMRPELPSLLKEMLEEIVGAIPEYADLLDGQGARVIRRGIEQNVVAFVEQVGLPPQRTTGTMPSRDEICRQFGRFEAYEGRNLDRLLEAYRIACQVALRRVRVVGRRYNLSAALLMTFADALFAYMGEIAELSREGYRQALVELGEEPDNRRRRLLRRILAGAPMSRATLKELAQQANWTLPEEVTMVALHPGSRPKRSELDGEILADLSDPEPHLLVPGHLDDMRRISLSLALTGCRAAVGLTTTLSEAPDSLRWARQALALSETGVLTDLPVVFCEDHLLQLWLLGDPALLRQFGKRYLRPLEGLTPTQRSRLSDTLRSWLSTRDTAPQMAEELGVHPQTIRYRLRVLERIFGPRLSDPDERFGIEIALRALRLQSRNRI</sequence>
<evidence type="ECO:0000259" key="2">
    <source>
        <dbReference type="Pfam" id="PF25906"/>
    </source>
</evidence>
<comment type="caution">
    <text evidence="3">The sequence shown here is derived from an EMBL/GenBank/DDBJ whole genome shotgun (WGS) entry which is preliminary data.</text>
</comment>
<dbReference type="InterPro" id="IPR051448">
    <property type="entry name" value="CdaR-like_regulators"/>
</dbReference>
<feature type="domain" description="PucR-like N-terminal" evidence="2">
    <location>
        <begin position="16"/>
        <end position="183"/>
    </location>
</feature>
<dbReference type="Pfam" id="PF25906">
    <property type="entry name" value="PucR-like_N"/>
    <property type="match status" value="1"/>
</dbReference>
<dbReference type="Proteomes" id="UP000657385">
    <property type="component" value="Unassembled WGS sequence"/>
</dbReference>
<reference evidence="3" key="1">
    <citation type="submission" date="2020-11" db="EMBL/GenBank/DDBJ databases">
        <title>Isolation and identification of active actinomycetes.</title>
        <authorList>
            <person name="Yu B."/>
        </authorList>
    </citation>
    <scope>NUCLEOTIDE SEQUENCE</scope>
    <source>
        <strain evidence="3">NEAU-YB345</strain>
    </source>
</reference>
<evidence type="ECO:0000313" key="4">
    <source>
        <dbReference type="Proteomes" id="UP000657385"/>
    </source>
</evidence>
<gene>
    <name evidence="3" type="ORF">I2501_14740</name>
</gene>
<dbReference type="Pfam" id="PF13556">
    <property type="entry name" value="HTH_30"/>
    <property type="match status" value="1"/>
</dbReference>
<evidence type="ECO:0000313" key="3">
    <source>
        <dbReference type="EMBL" id="MBF9069281.1"/>
    </source>
</evidence>
<protein>
    <submittedName>
        <fullName evidence="3">Helix-turn-helix domain-containing protein</fullName>
    </submittedName>
</protein>
<dbReference type="Gene3D" id="1.10.10.2840">
    <property type="entry name" value="PucR C-terminal helix-turn-helix domain"/>
    <property type="match status" value="1"/>
</dbReference>
<organism evidence="3 4">
    <name type="scientific">Streptacidiphilus fuscans</name>
    <dbReference type="NCBI Taxonomy" id="2789292"/>
    <lineage>
        <taxon>Bacteria</taxon>
        <taxon>Bacillati</taxon>
        <taxon>Actinomycetota</taxon>
        <taxon>Actinomycetes</taxon>
        <taxon>Kitasatosporales</taxon>
        <taxon>Streptomycetaceae</taxon>
        <taxon>Streptacidiphilus</taxon>
    </lineage>
</organism>
<keyword evidence="4" id="KW-1185">Reference proteome</keyword>
<dbReference type="InterPro" id="IPR042070">
    <property type="entry name" value="PucR_C-HTH_sf"/>
</dbReference>
<proteinExistence type="predicted"/>
<accession>A0A931B2Y1</accession>
<evidence type="ECO:0000259" key="1">
    <source>
        <dbReference type="Pfam" id="PF13556"/>
    </source>
</evidence>